<evidence type="ECO:0000256" key="1">
    <source>
        <dbReference type="ARBA" id="ARBA00023284"/>
    </source>
</evidence>
<proteinExistence type="predicted"/>
<dbReference type="EMBL" id="QWEG01000003">
    <property type="protein sequence ID" value="RHW42136.1"/>
    <property type="molecule type" value="Genomic_DNA"/>
</dbReference>
<dbReference type="InterPro" id="IPR036249">
    <property type="entry name" value="Thioredoxin-like_sf"/>
</dbReference>
<reference evidence="2 3" key="1">
    <citation type="journal article" date="2017" name="Int. J. Syst. Evol. Microbiol.">
        <title>Bacillus notoginsengisoli sp. nov., a novel bacterium isolated from the rhizosphere of Panax notoginseng.</title>
        <authorList>
            <person name="Zhang M.Y."/>
            <person name="Cheng J."/>
            <person name="Cai Y."/>
            <person name="Zhang T.Y."/>
            <person name="Wu Y.Y."/>
            <person name="Manikprabhu D."/>
            <person name="Li W.J."/>
            <person name="Zhang Y.X."/>
        </authorList>
    </citation>
    <scope>NUCLEOTIDE SEQUENCE [LARGE SCALE GENOMIC DNA]</scope>
    <source>
        <strain evidence="2 3">JCM 30743</strain>
    </source>
</reference>
<dbReference type="OrthoDB" id="9811366at2"/>
<gene>
    <name evidence="2" type="ORF">D1B31_05730</name>
</gene>
<comment type="caution">
    <text evidence="2">The sequence shown here is derived from an EMBL/GenBank/DDBJ whole genome shotgun (WGS) entry which is preliminary data.</text>
</comment>
<name>A0A417YX57_9BACI</name>
<sequence>MFTHFRHNIKKMELVPASGGVFEVTVNGENLYSKNETGLFPKAEELINKMESL</sequence>
<dbReference type="Proteomes" id="UP000284416">
    <property type="component" value="Unassembled WGS sequence"/>
</dbReference>
<protein>
    <submittedName>
        <fullName evidence="2">SelT/SelW/SelH family protein</fullName>
    </submittedName>
</protein>
<dbReference type="InterPro" id="IPR011893">
    <property type="entry name" value="Selenoprotein_Rdx-typ"/>
</dbReference>
<dbReference type="Gene3D" id="3.40.30.10">
    <property type="entry name" value="Glutaredoxin"/>
    <property type="match status" value="1"/>
</dbReference>
<evidence type="ECO:0000313" key="2">
    <source>
        <dbReference type="EMBL" id="RHW42136.1"/>
    </source>
</evidence>
<dbReference type="NCBIfam" id="TIGR02174">
    <property type="entry name" value="CXXU_selWTH"/>
    <property type="match status" value="1"/>
</dbReference>
<dbReference type="AlphaFoldDB" id="A0A417YX57"/>
<dbReference type="Pfam" id="PF10262">
    <property type="entry name" value="Rdx"/>
    <property type="match status" value="1"/>
</dbReference>
<organism evidence="2 3">
    <name type="scientific">Neobacillus notoginsengisoli</name>
    <dbReference type="NCBI Taxonomy" id="1578198"/>
    <lineage>
        <taxon>Bacteria</taxon>
        <taxon>Bacillati</taxon>
        <taxon>Bacillota</taxon>
        <taxon>Bacilli</taxon>
        <taxon>Bacillales</taxon>
        <taxon>Bacillaceae</taxon>
        <taxon>Neobacillus</taxon>
    </lineage>
</organism>
<dbReference type="SUPFAM" id="SSF52833">
    <property type="entry name" value="Thioredoxin-like"/>
    <property type="match status" value="1"/>
</dbReference>
<evidence type="ECO:0000313" key="3">
    <source>
        <dbReference type="Proteomes" id="UP000284416"/>
    </source>
</evidence>
<keyword evidence="1" id="KW-0676">Redox-active center</keyword>
<accession>A0A417YX57</accession>
<keyword evidence="3" id="KW-1185">Reference proteome</keyword>